<evidence type="ECO:0000313" key="1">
    <source>
        <dbReference type="EMBL" id="MCD7108021.1"/>
    </source>
</evidence>
<dbReference type="RefSeq" id="WP_231811765.1">
    <property type="nucleotide sequence ID" value="NZ_JAJOZR010000001.1"/>
</dbReference>
<dbReference type="SUPFAM" id="SSF53756">
    <property type="entry name" value="UDP-Glycosyltransferase/glycogen phosphorylase"/>
    <property type="match status" value="1"/>
</dbReference>
<protein>
    <submittedName>
        <fullName evidence="1">Mitochondrial fission ELM1 family protein</fullName>
    </submittedName>
</protein>
<name>A0A9X1NRD4_9HYPH</name>
<gene>
    <name evidence="1" type="ORF">LRX75_03090</name>
</gene>
<organism evidence="1 2">
    <name type="scientific">Rhizobium quercicola</name>
    <dbReference type="NCBI Taxonomy" id="2901226"/>
    <lineage>
        <taxon>Bacteria</taxon>
        <taxon>Pseudomonadati</taxon>
        <taxon>Pseudomonadota</taxon>
        <taxon>Alphaproteobacteria</taxon>
        <taxon>Hyphomicrobiales</taxon>
        <taxon>Rhizobiaceae</taxon>
        <taxon>Rhizobium/Agrobacterium group</taxon>
        <taxon>Rhizobium</taxon>
    </lineage>
</organism>
<dbReference type="Proteomes" id="UP001139089">
    <property type="component" value="Unassembled WGS sequence"/>
</dbReference>
<dbReference type="EMBL" id="JAJOZR010000001">
    <property type="protein sequence ID" value="MCD7108021.1"/>
    <property type="molecule type" value="Genomic_DNA"/>
</dbReference>
<dbReference type="InterPro" id="IPR009367">
    <property type="entry name" value="Elm1-like"/>
</dbReference>
<evidence type="ECO:0000313" key="2">
    <source>
        <dbReference type="Proteomes" id="UP001139089"/>
    </source>
</evidence>
<dbReference type="Pfam" id="PF06258">
    <property type="entry name" value="Mito_fiss_Elm1"/>
    <property type="match status" value="1"/>
</dbReference>
<proteinExistence type="predicted"/>
<accession>A0A9X1NRD4</accession>
<dbReference type="AlphaFoldDB" id="A0A9X1NRD4"/>
<reference evidence="1" key="1">
    <citation type="submission" date="2021-12" db="EMBL/GenBank/DDBJ databases">
        <authorList>
            <person name="Li Y."/>
        </authorList>
    </citation>
    <scope>NUCLEOTIDE SEQUENCE</scope>
    <source>
        <strain evidence="1">DKSPLA3</strain>
    </source>
</reference>
<comment type="caution">
    <text evidence="1">The sequence shown here is derived from an EMBL/GenBank/DDBJ whole genome shotgun (WGS) entry which is preliminary data.</text>
</comment>
<sequence>MSDHPERARNAQGVPKAWAVTEEKAGTLTQCLGIAKQIDPGPVVKIVTRPRGWRKWFRPRLFSVRESEPAFMVSCGFRAEEPVLAIKRAFGGRPFAVHLQRPRVDGYDLVFVSRHDWVPELDGIDHVHKMVGVPHQITPDRLAEHAGRRARYADPEDRVAAVFLGGSNGAYLYDDRCHLAIGEAVRGLEAAGWKIVISVSRRSSDETLQAALTLRSANVTVWDRTGDNPYLAFMAAADAFLIGKDSITMPCEALVTGKPVYTLDLTPIPGERLSKFETYHRDLRETLTLTRAFAGDLAPYAYEPLNETKRIGSIVAEALSDRQTHGVRRPIVSVKRTI</sequence>
<keyword evidence="2" id="KW-1185">Reference proteome</keyword>